<evidence type="ECO:0000313" key="2">
    <source>
        <dbReference type="EMBL" id="GAC08509.1"/>
    </source>
</evidence>
<proteinExistence type="predicted"/>
<evidence type="ECO:0000259" key="1">
    <source>
        <dbReference type="Pfam" id="PF06114"/>
    </source>
</evidence>
<dbReference type="InterPro" id="IPR010359">
    <property type="entry name" value="IrrE_HExxH"/>
</dbReference>
<comment type="caution">
    <text evidence="2">The sequence shown here is derived from an EMBL/GenBank/DDBJ whole genome shotgun (WGS) entry which is preliminary data.</text>
</comment>
<accession>A0AAV3UTQ0</accession>
<feature type="domain" description="IrrE N-terminal-like" evidence="1">
    <location>
        <begin position="271"/>
        <end position="351"/>
    </location>
</feature>
<dbReference type="RefSeq" id="WP_007984718.1">
    <property type="nucleotide sequence ID" value="NZ_BAEM01000007.1"/>
</dbReference>
<dbReference type="EMBL" id="BAEM01000007">
    <property type="protein sequence ID" value="GAC08509.1"/>
    <property type="molecule type" value="Genomic_DNA"/>
</dbReference>
<reference evidence="2 3" key="1">
    <citation type="journal article" date="2017" name="Antonie Van Leeuwenhoek">
        <title>Rhizobium rhizosphaerae sp. nov., a novel species isolated from rice rhizosphere.</title>
        <authorList>
            <person name="Zhao J.J."/>
            <person name="Zhang J."/>
            <person name="Zhang R.J."/>
            <person name="Zhang C.W."/>
            <person name="Yin H.Q."/>
            <person name="Zhang X.X."/>
        </authorList>
    </citation>
    <scope>NUCLEOTIDE SEQUENCE [LARGE SCALE GENOMIC DNA]</scope>
    <source>
        <strain evidence="2 3">S18K6</strain>
    </source>
</reference>
<dbReference type="Gene3D" id="1.10.10.2910">
    <property type="match status" value="1"/>
</dbReference>
<organism evidence="2 3">
    <name type="scientific">Paraglaciecola chathamensis S18K6</name>
    <dbReference type="NCBI Taxonomy" id="1127672"/>
    <lineage>
        <taxon>Bacteria</taxon>
        <taxon>Pseudomonadati</taxon>
        <taxon>Pseudomonadota</taxon>
        <taxon>Gammaproteobacteria</taxon>
        <taxon>Alteromonadales</taxon>
        <taxon>Alteromonadaceae</taxon>
        <taxon>Paraglaciecola</taxon>
    </lineage>
</organism>
<gene>
    <name evidence="2" type="ORF">GCHA_0546</name>
</gene>
<sequence length="427" mass="48881">MTKSLIDTIVRRILDQDASACLCLSEKREELDKETLITRFMEQDEAERLSLLKTNLRPIITQYPASLLYSIWWNSPLGIDDVSSRLDLVAECELPVMEIDDFLTDCTFNIESETVNVVADAMISKIEDEYLIYEQQNSSFVHIKHEELKETFDSLINLTATYKGSKRFLKFLNFTTKIKNYSAFNVALIHAQNPNAEYIATHTDWAKKHNRKVKPNARPMIILAPFHPILMVFDINDTQGEPLPNRCFSAFWAEGYQPYEELEKLAVYLVKLGVEVSYEDLNKNLAGSISRRKDKQSEYRIVINKNHDIAVKFATVIHELGHWLCGHLGQCKGVPDRNFLGIDQREFEAESVSFVVCKRFGIRSNSEEYLAEYVGKYSLIPSEVSIDLILKAASKIETIIKSGNYNSTLENLHKDTGQQATQLGFKL</sequence>
<dbReference type="Pfam" id="PF06114">
    <property type="entry name" value="Peptidase_M78"/>
    <property type="match status" value="1"/>
</dbReference>
<protein>
    <submittedName>
        <fullName evidence="2">LtrC-like protein</fullName>
    </submittedName>
</protein>
<evidence type="ECO:0000313" key="3">
    <source>
        <dbReference type="Proteomes" id="UP000006320"/>
    </source>
</evidence>
<dbReference type="Proteomes" id="UP000006320">
    <property type="component" value="Unassembled WGS sequence"/>
</dbReference>
<dbReference type="AlphaFoldDB" id="A0AAV3UTQ0"/>
<name>A0AAV3UTQ0_9ALTE</name>